<name>A0A095AWL2_9PROT</name>
<accession>A0A095AWL2</accession>
<comment type="caution">
    <text evidence="1">The sequence shown here is derived from an EMBL/GenBank/DDBJ whole genome shotgun (WGS) entry which is preliminary data.</text>
</comment>
<dbReference type="PATRIC" id="fig|104102.7.peg.3102"/>
<gene>
    <name evidence="1" type="ORF">AtDm6_3148</name>
</gene>
<sequence>MRRKRRWQSGTLTGPLDDAMSRIMREQAAIVAGDKRSLWLGVNAQRHKLFVEFCRNFHRPRLIALAENRSHAALLPARHVPPCQTARLRNAQAHHVEKPQQRAAAWAFFHINERGNLLLRQNALVQAVTLPVQSEGLPYVPGQHLRLRAERDKRFGSGHRQAARRGCASQTVRPVLQVWQRHVSQWLPRMSEETQRNALIGATCVFRLAVQPRSDEHFVSRRWTAFLRGLNRHSGSISTNHLKCLDLWLLFPLKNPRDNINYLAGFMGHLRVILHIAL</sequence>
<dbReference type="AlphaFoldDB" id="A0A095AWL2"/>
<keyword evidence="2" id="KW-1185">Reference proteome</keyword>
<dbReference type="EMBL" id="JOKM01000103">
    <property type="protein sequence ID" value="KGB21153.1"/>
    <property type="molecule type" value="Genomic_DNA"/>
</dbReference>
<proteinExistence type="predicted"/>
<evidence type="ECO:0000313" key="1">
    <source>
        <dbReference type="EMBL" id="KGB21153.1"/>
    </source>
</evidence>
<evidence type="ECO:0000313" key="2">
    <source>
        <dbReference type="Proteomes" id="UP000029448"/>
    </source>
</evidence>
<reference evidence="1 2" key="1">
    <citation type="submission" date="2014-06" db="EMBL/GenBank/DDBJ databases">
        <title>Functional and comparative genomic analyses of the Drosophila gut microbiota identify candidate symbiosis factors.</title>
        <authorList>
            <person name="Newell P.D."/>
            <person name="Chaston J.M."/>
            <person name="Douglas A.E."/>
        </authorList>
    </citation>
    <scope>NUCLEOTIDE SEQUENCE [LARGE SCALE GENOMIC DNA]</scope>
    <source>
        <strain evidence="1 2">DmCS_006</strain>
    </source>
</reference>
<organism evidence="1 2">
    <name type="scientific">Acetobacter tropicalis</name>
    <dbReference type="NCBI Taxonomy" id="104102"/>
    <lineage>
        <taxon>Bacteria</taxon>
        <taxon>Pseudomonadati</taxon>
        <taxon>Pseudomonadota</taxon>
        <taxon>Alphaproteobacteria</taxon>
        <taxon>Acetobacterales</taxon>
        <taxon>Acetobacteraceae</taxon>
        <taxon>Acetobacter</taxon>
    </lineage>
</organism>
<dbReference type="Proteomes" id="UP000029448">
    <property type="component" value="Unassembled WGS sequence"/>
</dbReference>
<protein>
    <submittedName>
        <fullName evidence="1">Uncharacterized protein</fullName>
    </submittedName>
</protein>